<keyword evidence="1" id="KW-0805">Transcription regulation</keyword>
<dbReference type="HOGENOM" id="CLU_037628_0_1_9"/>
<gene>
    <name evidence="5" type="ordered locus">Hore_09440</name>
</gene>
<evidence type="ECO:0000313" key="5">
    <source>
        <dbReference type="EMBL" id="ACL69700.1"/>
    </source>
</evidence>
<dbReference type="InterPro" id="IPR025997">
    <property type="entry name" value="SBP_2_dom"/>
</dbReference>
<dbReference type="OrthoDB" id="569491at2"/>
<dbReference type="InterPro" id="IPR028082">
    <property type="entry name" value="Peripla_BP_I"/>
</dbReference>
<dbReference type="SUPFAM" id="SSF47413">
    <property type="entry name" value="lambda repressor-like DNA-binding domains"/>
    <property type="match status" value="1"/>
</dbReference>
<dbReference type="SUPFAM" id="SSF53822">
    <property type="entry name" value="Periplasmic binding protein-like I"/>
    <property type="match status" value="1"/>
</dbReference>
<dbReference type="Pfam" id="PF00356">
    <property type="entry name" value="LacI"/>
    <property type="match status" value="1"/>
</dbReference>
<dbReference type="KEGG" id="hor:Hore_09440"/>
<keyword evidence="2" id="KW-0238">DNA-binding</keyword>
<dbReference type="AlphaFoldDB" id="B8CWN1"/>
<dbReference type="PANTHER" id="PTHR30146:SF144">
    <property type="entry name" value="LACI-FAMILY TRANSCRIPTION REGULATOR"/>
    <property type="match status" value="1"/>
</dbReference>
<dbReference type="GO" id="GO:0003700">
    <property type="term" value="F:DNA-binding transcription factor activity"/>
    <property type="evidence" value="ECO:0007669"/>
    <property type="project" value="TreeGrafter"/>
</dbReference>
<evidence type="ECO:0000259" key="4">
    <source>
        <dbReference type="PROSITE" id="PS50932"/>
    </source>
</evidence>
<evidence type="ECO:0000313" key="6">
    <source>
        <dbReference type="Proteomes" id="UP000000719"/>
    </source>
</evidence>
<dbReference type="PANTHER" id="PTHR30146">
    <property type="entry name" value="LACI-RELATED TRANSCRIPTIONAL REPRESSOR"/>
    <property type="match status" value="1"/>
</dbReference>
<name>B8CWN1_HALOH</name>
<feature type="domain" description="HTH lacI-type" evidence="4">
    <location>
        <begin position="4"/>
        <end position="58"/>
    </location>
</feature>
<dbReference type="PROSITE" id="PS50932">
    <property type="entry name" value="HTH_LACI_2"/>
    <property type="match status" value="1"/>
</dbReference>
<dbReference type="GO" id="GO:0000976">
    <property type="term" value="F:transcription cis-regulatory region binding"/>
    <property type="evidence" value="ECO:0007669"/>
    <property type="project" value="TreeGrafter"/>
</dbReference>
<dbReference type="STRING" id="373903.Hore_09440"/>
<keyword evidence="6" id="KW-1185">Reference proteome</keyword>
<protein>
    <submittedName>
        <fullName evidence="5">Regulatory protein LacI</fullName>
    </submittedName>
</protein>
<organism evidence="5 6">
    <name type="scientific">Halothermothrix orenii (strain H 168 / OCM 544 / DSM 9562)</name>
    <dbReference type="NCBI Taxonomy" id="373903"/>
    <lineage>
        <taxon>Bacteria</taxon>
        <taxon>Bacillati</taxon>
        <taxon>Bacillota</taxon>
        <taxon>Clostridia</taxon>
        <taxon>Halanaerobiales</taxon>
        <taxon>Halothermotrichaceae</taxon>
        <taxon>Halothermothrix</taxon>
    </lineage>
</organism>
<dbReference type="CDD" id="cd06307">
    <property type="entry name" value="PBP1_sugar_binding"/>
    <property type="match status" value="1"/>
</dbReference>
<evidence type="ECO:0000256" key="2">
    <source>
        <dbReference type="ARBA" id="ARBA00023125"/>
    </source>
</evidence>
<keyword evidence="3" id="KW-0804">Transcription</keyword>
<dbReference type="RefSeq" id="WP_012635886.1">
    <property type="nucleotide sequence ID" value="NC_011899.1"/>
</dbReference>
<proteinExistence type="predicted"/>
<evidence type="ECO:0000256" key="1">
    <source>
        <dbReference type="ARBA" id="ARBA00023015"/>
    </source>
</evidence>
<dbReference type="EMBL" id="CP001098">
    <property type="protein sequence ID" value="ACL69700.1"/>
    <property type="molecule type" value="Genomic_DNA"/>
</dbReference>
<dbReference type="Gene3D" id="3.40.50.2300">
    <property type="match status" value="2"/>
</dbReference>
<dbReference type="InterPro" id="IPR010982">
    <property type="entry name" value="Lambda_DNA-bd_dom_sf"/>
</dbReference>
<accession>B8CWN1</accession>
<dbReference type="Gene3D" id="1.10.260.40">
    <property type="entry name" value="lambda repressor-like DNA-binding domains"/>
    <property type="match status" value="1"/>
</dbReference>
<sequence>MKKVTQQDIADMLGISRTTVARALNGTGPVDENTRKKVIETARKLNYQINPIARTLARQKTVGVSVFCAKTSNDHFNHHIEAGFNLAFNEFKHFGVKYNLYWTSTEDPDKQVEKMYAVLEKDKDIDGVIVMPLNVEKVKEIARVCKEKNIEFGTVNMDIDCDDRLFFVGNDDYSGGRIAGDILSNLLTGRGNIAIIGSVYQYVSSYKRLKGFMDIVMERSHLDISTWQNVKDLDEAYKITKQILKEKTDIHGIFTTVEILYVARALKELGKRDVVLVGYDLNKKVKSYIKQGIINSVLYQRPFLQGYLALKYMLNYLIYENTTPTKEVTIGYDIVTKENLKVEELYLKNFLQQPVYDTERTQIK</sequence>
<dbReference type="Pfam" id="PF13407">
    <property type="entry name" value="Peripla_BP_4"/>
    <property type="match status" value="1"/>
</dbReference>
<evidence type="ECO:0000256" key="3">
    <source>
        <dbReference type="ARBA" id="ARBA00023163"/>
    </source>
</evidence>
<dbReference type="eggNOG" id="COG1879">
    <property type="taxonomic scope" value="Bacteria"/>
</dbReference>
<dbReference type="CDD" id="cd01392">
    <property type="entry name" value="HTH_LacI"/>
    <property type="match status" value="1"/>
</dbReference>
<dbReference type="InterPro" id="IPR000843">
    <property type="entry name" value="HTH_LacI"/>
</dbReference>
<dbReference type="Proteomes" id="UP000000719">
    <property type="component" value="Chromosome"/>
</dbReference>
<dbReference type="SMART" id="SM00354">
    <property type="entry name" value="HTH_LACI"/>
    <property type="match status" value="1"/>
</dbReference>
<reference evidence="5 6" key="1">
    <citation type="journal article" date="2009" name="PLoS ONE">
        <title>Genome analysis of the anaerobic thermohalophilic bacterium Halothermothrix orenii.</title>
        <authorList>
            <person name="Mavromatis K."/>
            <person name="Ivanova N."/>
            <person name="Anderson I."/>
            <person name="Lykidis A."/>
            <person name="Hooper S.D."/>
            <person name="Sun H."/>
            <person name="Kunin V."/>
            <person name="Lapidus A."/>
            <person name="Hugenholtz P."/>
            <person name="Patel B."/>
            <person name="Kyrpides N.C."/>
        </authorList>
    </citation>
    <scope>NUCLEOTIDE SEQUENCE [LARGE SCALE GENOMIC DNA]</scope>
    <source>
        <strain evidence="6">H 168 / OCM 544 / DSM 9562</strain>
    </source>
</reference>